<organism evidence="2 3">
    <name type="scientific">candidate division WWE3 bacterium RBG_16_37_10</name>
    <dbReference type="NCBI Taxonomy" id="1802610"/>
    <lineage>
        <taxon>Bacteria</taxon>
        <taxon>Katanobacteria</taxon>
    </lineage>
</organism>
<keyword evidence="1" id="KW-0812">Transmembrane</keyword>
<comment type="caution">
    <text evidence="2">The sequence shown here is derived from an EMBL/GenBank/DDBJ whole genome shotgun (WGS) entry which is preliminary data.</text>
</comment>
<accession>A0A1F4V1J2</accession>
<feature type="transmembrane region" description="Helical" evidence="1">
    <location>
        <begin position="26"/>
        <end position="44"/>
    </location>
</feature>
<gene>
    <name evidence="2" type="ORF">A2W32_03445</name>
</gene>
<dbReference type="STRING" id="1802610.A2W32_03445"/>
<keyword evidence="1" id="KW-1133">Transmembrane helix</keyword>
<name>A0A1F4V1J2_UNCKA</name>
<sequence length="160" mass="18698">MRTTIIPAQITTVEDKIAGSLNMTQILILVSSVLWTALIYIFLVPTMKLVPYKVGLILGVIFICIGLIIRIKEKIVAEWLRILILYRMRPKYYLFNKNDKTFRKYLETELDLEDKTAKHMAHKPAHVKTEDISLPDLVKLDHLIITRKVAFRYQFDKKPL</sequence>
<proteinExistence type="predicted"/>
<dbReference type="Proteomes" id="UP000177371">
    <property type="component" value="Unassembled WGS sequence"/>
</dbReference>
<dbReference type="AlphaFoldDB" id="A0A1F4V1J2"/>
<evidence type="ECO:0000313" key="2">
    <source>
        <dbReference type="EMBL" id="OGC51022.1"/>
    </source>
</evidence>
<evidence type="ECO:0008006" key="4">
    <source>
        <dbReference type="Google" id="ProtNLM"/>
    </source>
</evidence>
<protein>
    <recommendedName>
        <fullName evidence="4">PrgI family protein</fullName>
    </recommendedName>
</protein>
<evidence type="ECO:0000313" key="3">
    <source>
        <dbReference type="Proteomes" id="UP000177371"/>
    </source>
</evidence>
<dbReference type="EMBL" id="MEUT01000032">
    <property type="protein sequence ID" value="OGC51022.1"/>
    <property type="molecule type" value="Genomic_DNA"/>
</dbReference>
<keyword evidence="1" id="KW-0472">Membrane</keyword>
<evidence type="ECO:0000256" key="1">
    <source>
        <dbReference type="SAM" id="Phobius"/>
    </source>
</evidence>
<reference evidence="2 3" key="1">
    <citation type="journal article" date="2016" name="Nat. Commun.">
        <title>Thousands of microbial genomes shed light on interconnected biogeochemical processes in an aquifer system.</title>
        <authorList>
            <person name="Anantharaman K."/>
            <person name="Brown C.T."/>
            <person name="Hug L.A."/>
            <person name="Sharon I."/>
            <person name="Castelle C.J."/>
            <person name="Probst A.J."/>
            <person name="Thomas B.C."/>
            <person name="Singh A."/>
            <person name="Wilkins M.J."/>
            <person name="Karaoz U."/>
            <person name="Brodie E.L."/>
            <person name="Williams K.H."/>
            <person name="Hubbard S.S."/>
            <person name="Banfield J.F."/>
        </authorList>
    </citation>
    <scope>NUCLEOTIDE SEQUENCE [LARGE SCALE GENOMIC DNA]</scope>
</reference>
<feature type="transmembrane region" description="Helical" evidence="1">
    <location>
        <begin position="50"/>
        <end position="71"/>
    </location>
</feature>